<dbReference type="PROSITE" id="PS51318">
    <property type="entry name" value="TAT"/>
    <property type="match status" value="1"/>
</dbReference>
<dbReference type="SUPFAM" id="SSF53474">
    <property type="entry name" value="alpha/beta-Hydrolases"/>
    <property type="match status" value="1"/>
</dbReference>
<feature type="signal peptide" evidence="2">
    <location>
        <begin position="1"/>
        <end position="27"/>
    </location>
</feature>
<evidence type="ECO:0000256" key="2">
    <source>
        <dbReference type="SAM" id="SignalP"/>
    </source>
</evidence>
<dbReference type="Gene3D" id="3.40.50.1820">
    <property type="entry name" value="alpha/beta hydrolase"/>
    <property type="match status" value="1"/>
</dbReference>
<evidence type="ECO:0000313" key="3">
    <source>
        <dbReference type="EMBL" id="WRL66763.1"/>
    </source>
</evidence>
<dbReference type="InterPro" id="IPR006311">
    <property type="entry name" value="TAT_signal"/>
</dbReference>
<feature type="chain" id="PRO_5047274711" evidence="2">
    <location>
        <begin position="28"/>
        <end position="491"/>
    </location>
</feature>
<dbReference type="Proteomes" id="UP001324287">
    <property type="component" value="Chromosome"/>
</dbReference>
<gene>
    <name evidence="3" type="ORF">U6N30_16095</name>
</gene>
<evidence type="ECO:0000313" key="4">
    <source>
        <dbReference type="Proteomes" id="UP001324287"/>
    </source>
</evidence>
<name>A0ABZ1B7H2_9ACTN</name>
<dbReference type="RefSeq" id="WP_324278075.1">
    <property type="nucleotide sequence ID" value="NZ_CP141261.1"/>
</dbReference>
<dbReference type="InterPro" id="IPR029058">
    <property type="entry name" value="AB_hydrolase_fold"/>
</dbReference>
<accession>A0ABZ1B7H2</accession>
<evidence type="ECO:0000256" key="1">
    <source>
        <dbReference type="SAM" id="MobiDB-lite"/>
    </source>
</evidence>
<dbReference type="EMBL" id="CP141261">
    <property type="protein sequence ID" value="WRL66763.1"/>
    <property type="molecule type" value="Genomic_DNA"/>
</dbReference>
<feature type="compositionally biased region" description="Basic residues" evidence="1">
    <location>
        <begin position="476"/>
        <end position="491"/>
    </location>
</feature>
<reference evidence="3 4" key="1">
    <citation type="submission" date="2023-12" db="EMBL/GenBank/DDBJ databases">
        <title>Blastococcus brunescens sp. nov., an actonobacterium isolated from sandstone collected in sahara desert.</title>
        <authorList>
            <person name="Gtari M."/>
            <person name="Ghodhbane F."/>
        </authorList>
    </citation>
    <scope>NUCLEOTIDE SEQUENCE [LARGE SCALE GENOMIC DNA]</scope>
    <source>
        <strain evidence="3 4">BMG 8361</strain>
    </source>
</reference>
<keyword evidence="4" id="KW-1185">Reference proteome</keyword>
<keyword evidence="2" id="KW-0732">Signal</keyword>
<sequence length="491" mass="52419">MLRRRSLLATVTLVAAGGIGLAPTAAAEEVTCQNQPDGTAVCTGATTAADGAQAPFRYEVPADWNGTLLVWSRGGPVPTPPMPGPENLRSTLLDQGYALLASTYSRFGWAVEEGPADQMAALDVFEAGVGRPERTIAWGGSLGGVITGAIVERFPDRIDGAIPLCHGLGGTVAQWNQLLDATFVVDELIATEDDLDLVDLPPFPGAAPPDATTASALLQQAQSTPEGRARIALATAMNNSPLWVDPADPRPERRDLAAQQVQMHDALQNAVRLGMGVPRQELEYRAGGNFSWNVDVDYREQLQRSGHRQLVQRLYREAGLDLHADLDRLAAAPRISADPGAVDYAKAHIAPSGDLAVPVLTMNTTGDASALASHSRTYEDVVRRAGSAPMLRTTYVDAPGHCTFTAAEYLSALRTMEHRLDTGHWGSAATPRAMNRVAEASGVPGPARFVRYTPERLLRPCTAGRSAPGSPDRSLLRGRRRRRRPAGARDG</sequence>
<protein>
    <submittedName>
        <fullName evidence="3">Uncharacterized protein</fullName>
    </submittedName>
</protein>
<proteinExistence type="predicted"/>
<feature type="region of interest" description="Disordered" evidence="1">
    <location>
        <begin position="460"/>
        <end position="491"/>
    </location>
</feature>
<organism evidence="3 4">
    <name type="scientific">Blastococcus brunescens</name>
    <dbReference type="NCBI Taxonomy" id="1564165"/>
    <lineage>
        <taxon>Bacteria</taxon>
        <taxon>Bacillati</taxon>
        <taxon>Actinomycetota</taxon>
        <taxon>Actinomycetes</taxon>
        <taxon>Geodermatophilales</taxon>
        <taxon>Geodermatophilaceae</taxon>
        <taxon>Blastococcus</taxon>
    </lineage>
</organism>